<protein>
    <recommendedName>
        <fullName evidence="1">Protein kinase domain-containing protein</fullName>
    </recommendedName>
</protein>
<sequence>MVLGLRSRVATGSVRSIAAAAAAAPSAPEASAAEAVAIAAATALALALDVACGLAHLHAQGIVHGDLSPGNILLASREAGGQGPAPPSRAPLYGIDTVEASGEAGPLATAAAQSAAWAGGCAFPVAAKLCDFGLAVRLRPGASHTSGAFGGTPAYAAPELAASGRLGRASDVFSLGVVMAELAAGPSAASALRDAACAPSSLCPAPPPPVPPLMVGNSGEALWRLAVRCTAAEPRARPAVWQVVSELVSAGRMAHTVVKALAAPARTQTVDVLQRR</sequence>
<dbReference type="GO" id="GO:0005737">
    <property type="term" value="C:cytoplasm"/>
    <property type="evidence" value="ECO:0007669"/>
    <property type="project" value="TreeGrafter"/>
</dbReference>
<accession>A0A835YBZ1</accession>
<keyword evidence="3" id="KW-1185">Reference proteome</keyword>
<dbReference type="Gene3D" id="1.10.510.10">
    <property type="entry name" value="Transferase(Phosphotransferase) domain 1"/>
    <property type="match status" value="1"/>
</dbReference>
<dbReference type="Pfam" id="PF07714">
    <property type="entry name" value="PK_Tyr_Ser-Thr"/>
    <property type="match status" value="1"/>
</dbReference>
<reference evidence="2" key="1">
    <citation type="journal article" date="2020" name="bioRxiv">
        <title>Comparative genomics of Chlamydomonas.</title>
        <authorList>
            <person name="Craig R.J."/>
            <person name="Hasan A.R."/>
            <person name="Ness R.W."/>
            <person name="Keightley P.D."/>
        </authorList>
    </citation>
    <scope>NUCLEOTIDE SEQUENCE</scope>
    <source>
        <strain evidence="2">CCAP 11/70</strain>
    </source>
</reference>
<gene>
    <name evidence="2" type="ORF">HYH03_001712</name>
</gene>
<dbReference type="InterPro" id="IPR050167">
    <property type="entry name" value="Ser_Thr_protein_kinase"/>
</dbReference>
<dbReference type="AlphaFoldDB" id="A0A835YBZ1"/>
<dbReference type="SUPFAM" id="SSF56112">
    <property type="entry name" value="Protein kinase-like (PK-like)"/>
    <property type="match status" value="1"/>
</dbReference>
<dbReference type="OrthoDB" id="548589at2759"/>
<dbReference type="GO" id="GO:0007165">
    <property type="term" value="P:signal transduction"/>
    <property type="evidence" value="ECO:0007669"/>
    <property type="project" value="TreeGrafter"/>
</dbReference>
<evidence type="ECO:0000313" key="3">
    <source>
        <dbReference type="Proteomes" id="UP000612055"/>
    </source>
</evidence>
<dbReference type="PROSITE" id="PS00109">
    <property type="entry name" value="PROTEIN_KINASE_TYR"/>
    <property type="match status" value="1"/>
</dbReference>
<dbReference type="PANTHER" id="PTHR23257">
    <property type="entry name" value="SERINE-THREONINE PROTEIN KINASE"/>
    <property type="match status" value="1"/>
</dbReference>
<name>A0A835YBZ1_9CHLO</name>
<dbReference type="PANTHER" id="PTHR23257:SF958">
    <property type="entry name" value="SERINE_THREONINE-PROTEIN KINASE WNK4"/>
    <property type="match status" value="1"/>
</dbReference>
<dbReference type="Proteomes" id="UP000612055">
    <property type="component" value="Unassembled WGS sequence"/>
</dbReference>
<feature type="domain" description="Protein kinase" evidence="1">
    <location>
        <begin position="1"/>
        <end position="258"/>
    </location>
</feature>
<evidence type="ECO:0000313" key="2">
    <source>
        <dbReference type="EMBL" id="KAG2500130.1"/>
    </source>
</evidence>
<dbReference type="InterPro" id="IPR011009">
    <property type="entry name" value="Kinase-like_dom_sf"/>
</dbReference>
<proteinExistence type="predicted"/>
<dbReference type="EMBL" id="JAEHOE010000004">
    <property type="protein sequence ID" value="KAG2500130.1"/>
    <property type="molecule type" value="Genomic_DNA"/>
</dbReference>
<dbReference type="InterPro" id="IPR008266">
    <property type="entry name" value="Tyr_kinase_AS"/>
</dbReference>
<dbReference type="GO" id="GO:0005524">
    <property type="term" value="F:ATP binding"/>
    <property type="evidence" value="ECO:0007669"/>
    <property type="project" value="InterPro"/>
</dbReference>
<organism evidence="2 3">
    <name type="scientific">Edaphochlamys debaryana</name>
    <dbReference type="NCBI Taxonomy" id="47281"/>
    <lineage>
        <taxon>Eukaryota</taxon>
        <taxon>Viridiplantae</taxon>
        <taxon>Chlorophyta</taxon>
        <taxon>core chlorophytes</taxon>
        <taxon>Chlorophyceae</taxon>
        <taxon>CS clade</taxon>
        <taxon>Chlamydomonadales</taxon>
        <taxon>Chlamydomonadales incertae sedis</taxon>
        <taxon>Edaphochlamys</taxon>
    </lineage>
</organism>
<dbReference type="GO" id="GO:0004672">
    <property type="term" value="F:protein kinase activity"/>
    <property type="evidence" value="ECO:0007669"/>
    <property type="project" value="InterPro"/>
</dbReference>
<dbReference type="InterPro" id="IPR000719">
    <property type="entry name" value="Prot_kinase_dom"/>
</dbReference>
<dbReference type="InterPro" id="IPR001245">
    <property type="entry name" value="Ser-Thr/Tyr_kinase_cat_dom"/>
</dbReference>
<dbReference type="PROSITE" id="PS50011">
    <property type="entry name" value="PROTEIN_KINASE_DOM"/>
    <property type="match status" value="1"/>
</dbReference>
<evidence type="ECO:0000259" key="1">
    <source>
        <dbReference type="PROSITE" id="PS50011"/>
    </source>
</evidence>
<comment type="caution">
    <text evidence="2">The sequence shown here is derived from an EMBL/GenBank/DDBJ whole genome shotgun (WGS) entry which is preliminary data.</text>
</comment>